<dbReference type="CDD" id="cd16027">
    <property type="entry name" value="SGSH"/>
    <property type="match status" value="1"/>
</dbReference>
<dbReference type="InterPro" id="IPR006311">
    <property type="entry name" value="TAT_signal"/>
</dbReference>
<evidence type="ECO:0000256" key="1">
    <source>
        <dbReference type="ARBA" id="ARBA00008779"/>
    </source>
</evidence>
<dbReference type="PROSITE" id="PS00149">
    <property type="entry name" value="SULFATASE_2"/>
    <property type="match status" value="1"/>
</dbReference>
<dbReference type="GO" id="GO:0046872">
    <property type="term" value="F:metal ion binding"/>
    <property type="evidence" value="ECO:0007669"/>
    <property type="project" value="UniProtKB-KW"/>
</dbReference>
<reference evidence="6" key="1">
    <citation type="submission" date="2021-04" db="EMBL/GenBank/DDBJ databases">
        <title>Isolation of p-tert-butylphenol degrading bacteria Sphingobium phenoxybenzoativorans Tas13 from active sludge.</title>
        <authorList>
            <person name="Li Y."/>
        </authorList>
    </citation>
    <scope>NUCLEOTIDE SEQUENCE</scope>
    <source>
        <strain evidence="6">Tas13</strain>
    </source>
</reference>
<dbReference type="Pfam" id="PF00884">
    <property type="entry name" value="Sulfatase"/>
    <property type="match status" value="1"/>
</dbReference>
<evidence type="ECO:0000256" key="3">
    <source>
        <dbReference type="ARBA" id="ARBA00022801"/>
    </source>
</evidence>
<protein>
    <submittedName>
        <fullName evidence="6">Sulfatase</fullName>
    </submittedName>
</protein>
<dbReference type="KEGG" id="spph:KFK14_06730"/>
<feature type="domain" description="Sulfatase N-terminal" evidence="5">
    <location>
        <begin position="32"/>
        <end position="315"/>
    </location>
</feature>
<proteinExistence type="inferred from homology"/>
<dbReference type="InterPro" id="IPR000917">
    <property type="entry name" value="Sulfatase_N"/>
</dbReference>
<accession>A0A975K966</accession>
<dbReference type="InterPro" id="IPR017850">
    <property type="entry name" value="Alkaline_phosphatase_core_sf"/>
</dbReference>
<dbReference type="Gene3D" id="3.40.720.10">
    <property type="entry name" value="Alkaline Phosphatase, subunit A"/>
    <property type="match status" value="1"/>
</dbReference>
<dbReference type="RefSeq" id="WP_212610335.1">
    <property type="nucleotide sequence ID" value="NZ_CP073910.1"/>
</dbReference>
<organism evidence="6 7">
    <name type="scientific">Sphingobium phenoxybenzoativorans</name>
    <dbReference type="NCBI Taxonomy" id="1592790"/>
    <lineage>
        <taxon>Bacteria</taxon>
        <taxon>Pseudomonadati</taxon>
        <taxon>Pseudomonadota</taxon>
        <taxon>Alphaproteobacteria</taxon>
        <taxon>Sphingomonadales</taxon>
        <taxon>Sphingomonadaceae</taxon>
        <taxon>Sphingobium</taxon>
    </lineage>
</organism>
<dbReference type="AlphaFoldDB" id="A0A975K966"/>
<dbReference type="EMBL" id="CP073910">
    <property type="protein sequence ID" value="QUT07111.1"/>
    <property type="molecule type" value="Genomic_DNA"/>
</dbReference>
<keyword evidence="7" id="KW-1185">Reference proteome</keyword>
<dbReference type="GO" id="GO:0004065">
    <property type="term" value="F:arylsulfatase activity"/>
    <property type="evidence" value="ECO:0007669"/>
    <property type="project" value="TreeGrafter"/>
</dbReference>
<dbReference type="PROSITE" id="PS51318">
    <property type="entry name" value="TAT"/>
    <property type="match status" value="1"/>
</dbReference>
<evidence type="ECO:0000313" key="7">
    <source>
        <dbReference type="Proteomes" id="UP000681425"/>
    </source>
</evidence>
<evidence type="ECO:0000256" key="2">
    <source>
        <dbReference type="ARBA" id="ARBA00022723"/>
    </source>
</evidence>
<evidence type="ECO:0000256" key="4">
    <source>
        <dbReference type="ARBA" id="ARBA00022837"/>
    </source>
</evidence>
<dbReference type="InterPro" id="IPR050738">
    <property type="entry name" value="Sulfatase"/>
</dbReference>
<dbReference type="PANTHER" id="PTHR42693">
    <property type="entry name" value="ARYLSULFATASE FAMILY MEMBER"/>
    <property type="match status" value="1"/>
</dbReference>
<evidence type="ECO:0000313" key="6">
    <source>
        <dbReference type="EMBL" id="QUT07111.1"/>
    </source>
</evidence>
<dbReference type="InterPro" id="IPR024607">
    <property type="entry name" value="Sulfatase_CS"/>
</dbReference>
<dbReference type="Proteomes" id="UP000681425">
    <property type="component" value="Chromosome"/>
</dbReference>
<keyword evidence="4" id="KW-0106">Calcium</keyword>
<evidence type="ECO:0000259" key="5">
    <source>
        <dbReference type="Pfam" id="PF00884"/>
    </source>
</evidence>
<comment type="similarity">
    <text evidence="1">Belongs to the sulfatase family.</text>
</comment>
<dbReference type="PANTHER" id="PTHR42693:SF53">
    <property type="entry name" value="ENDO-4-O-SULFATASE"/>
    <property type="match status" value="1"/>
</dbReference>
<dbReference type="SUPFAM" id="SSF53649">
    <property type="entry name" value="Alkaline phosphatase-like"/>
    <property type="match status" value="1"/>
</dbReference>
<name>A0A975K966_9SPHN</name>
<keyword evidence="2" id="KW-0479">Metal-binding</keyword>
<gene>
    <name evidence="6" type="ORF">KFK14_06730</name>
</gene>
<sequence>MDRRDVLKGMAGAAAMSVAPAALAQAAKGRQRNILLLISDDQGLDLGCYGVPIRTPRLDRFAREGTRFTQAYAAVSSCSPSRAVINTGLYTHQNGMYGLQHDVHNQSLLPGIETLPSLLRAAGYATALVGKKHVGPDSAFPYEAELVPERSGIRDVRELAIATSSFIRSTDDRPFFVTVAYSDPHRAAVDYGNDRRWPDVEPVVYDPRKVPIPSHLPDLPAVRADLAEYYEALSRLDSGVGMILDDLAATGRADDTLVIFLSDNGRPFPGAKTNLYDPGLHLPLIVRAPGAAPSVNDAMVSWVDVAPTVLEWAGVAPPSAYKLSGGSLLPLLGKHDDPSRDAIFASHDFHEINQYYPMRAIRTRTHSYILNLASPLDYPIAGDVGGSPSWKAISADPSIPIGKRTQAAYLKRDAEELYDLARDPDELVNVAADPAYASIKAALAERLHAVRAETKDPWLAGQTDPYAHVGKH</sequence>
<keyword evidence="3" id="KW-0378">Hydrolase</keyword>